<dbReference type="AlphaFoldDB" id="A0A242N1P9"/>
<evidence type="ECO:0000313" key="2">
    <source>
        <dbReference type="Proteomes" id="UP000195221"/>
    </source>
</evidence>
<gene>
    <name evidence="1" type="ORF">PAMC26577_07700</name>
</gene>
<proteinExistence type="predicted"/>
<accession>A0A242N1P9</accession>
<protein>
    <submittedName>
        <fullName evidence="1">Uncharacterized protein</fullName>
    </submittedName>
</protein>
<dbReference type="EMBL" id="NBTZ01000030">
    <property type="protein sequence ID" value="OTP77503.1"/>
    <property type="molecule type" value="Genomic_DNA"/>
</dbReference>
<comment type="caution">
    <text evidence="1">The sequence shown here is derived from an EMBL/GenBank/DDBJ whole genome shotgun (WGS) entry which is preliminary data.</text>
</comment>
<evidence type="ECO:0000313" key="1">
    <source>
        <dbReference type="EMBL" id="OTP77503.1"/>
    </source>
</evidence>
<organism evidence="1 2">
    <name type="scientific">Caballeronia sordidicola</name>
    <name type="common">Burkholderia sordidicola</name>
    <dbReference type="NCBI Taxonomy" id="196367"/>
    <lineage>
        <taxon>Bacteria</taxon>
        <taxon>Pseudomonadati</taxon>
        <taxon>Pseudomonadota</taxon>
        <taxon>Betaproteobacteria</taxon>
        <taxon>Burkholderiales</taxon>
        <taxon>Burkholderiaceae</taxon>
        <taxon>Caballeronia</taxon>
    </lineage>
</organism>
<dbReference type="Proteomes" id="UP000195221">
    <property type="component" value="Unassembled WGS sequence"/>
</dbReference>
<reference evidence="1 2" key="1">
    <citation type="submission" date="2017-03" db="EMBL/GenBank/DDBJ databases">
        <title>Genome analysis of strain PAMC 26577.</title>
        <authorList>
            <person name="Oh H.-M."/>
            <person name="Yang J.-A."/>
        </authorList>
    </citation>
    <scope>NUCLEOTIDE SEQUENCE [LARGE SCALE GENOMIC DNA]</scope>
    <source>
        <strain evidence="1 2">PAMC 26577</strain>
    </source>
</reference>
<name>A0A242N1P9_CABSO</name>
<sequence length="39" mass="4704">MRFPFRFPHRIDFPYSLGRGLIHAFDYNHITDQVTEIVP</sequence>